<dbReference type="GO" id="GO:0005525">
    <property type="term" value="F:GTP binding"/>
    <property type="evidence" value="ECO:0007669"/>
    <property type="project" value="UniProtKB-KW"/>
</dbReference>
<evidence type="ECO:0000256" key="3">
    <source>
        <dbReference type="ARBA" id="ARBA00022481"/>
    </source>
</evidence>
<dbReference type="Gene3D" id="3.40.50.300">
    <property type="entry name" value="P-loop containing nucleotide triphosphate hydrolases"/>
    <property type="match status" value="1"/>
</dbReference>
<keyword evidence="3" id="KW-0488">Methylation</keyword>
<evidence type="ECO:0000256" key="1">
    <source>
        <dbReference type="ARBA" id="ARBA00004193"/>
    </source>
</evidence>
<evidence type="ECO:0000313" key="8">
    <source>
        <dbReference type="Proteomes" id="UP000887116"/>
    </source>
</evidence>
<keyword evidence="8" id="KW-1185">Reference proteome</keyword>
<dbReference type="EMBL" id="BMAO01035941">
    <property type="protein sequence ID" value="GFR07012.1"/>
    <property type="molecule type" value="Genomic_DNA"/>
</dbReference>
<dbReference type="InterPro" id="IPR027417">
    <property type="entry name" value="P-loop_NTPase"/>
</dbReference>
<protein>
    <submittedName>
        <fullName evidence="7">Uncharacterized protein</fullName>
    </submittedName>
</protein>
<keyword evidence="6" id="KW-0449">Lipoprotein</keyword>
<dbReference type="PANTHER" id="PTHR46149">
    <property type="entry name" value="MIP08469P"/>
    <property type="match status" value="1"/>
</dbReference>
<dbReference type="OrthoDB" id="6435165at2759"/>
<evidence type="ECO:0000313" key="7">
    <source>
        <dbReference type="EMBL" id="GFR07012.1"/>
    </source>
</evidence>
<evidence type="ECO:0000256" key="2">
    <source>
        <dbReference type="ARBA" id="ARBA00022475"/>
    </source>
</evidence>
<dbReference type="Proteomes" id="UP000887116">
    <property type="component" value="Unassembled WGS sequence"/>
</dbReference>
<evidence type="ECO:0000256" key="4">
    <source>
        <dbReference type="ARBA" id="ARBA00023134"/>
    </source>
</evidence>
<dbReference type="PROSITE" id="PS51421">
    <property type="entry name" value="RAS"/>
    <property type="match status" value="1"/>
</dbReference>
<dbReference type="PANTHER" id="PTHR46149:SF3">
    <property type="entry name" value="MIP08469P"/>
    <property type="match status" value="1"/>
</dbReference>
<name>A0A8X6LG02_TRICU</name>
<dbReference type="AlphaFoldDB" id="A0A8X6LG02"/>
<dbReference type="SUPFAM" id="SSF52540">
    <property type="entry name" value="P-loop containing nucleoside triphosphate hydrolases"/>
    <property type="match status" value="1"/>
</dbReference>
<organism evidence="7 8">
    <name type="scientific">Trichonephila clavata</name>
    <name type="common">Joro spider</name>
    <name type="synonym">Nephila clavata</name>
    <dbReference type="NCBI Taxonomy" id="2740835"/>
    <lineage>
        <taxon>Eukaryota</taxon>
        <taxon>Metazoa</taxon>
        <taxon>Ecdysozoa</taxon>
        <taxon>Arthropoda</taxon>
        <taxon>Chelicerata</taxon>
        <taxon>Arachnida</taxon>
        <taxon>Araneae</taxon>
        <taxon>Araneomorphae</taxon>
        <taxon>Entelegynae</taxon>
        <taxon>Araneoidea</taxon>
        <taxon>Nephilidae</taxon>
        <taxon>Trichonephila</taxon>
    </lineage>
</organism>
<dbReference type="Pfam" id="PF00071">
    <property type="entry name" value="Ras"/>
    <property type="match status" value="1"/>
</dbReference>
<accession>A0A8X6LG02</accession>
<comment type="subcellular location">
    <subcellularLocation>
        <location evidence="1">Cell membrane</location>
        <topology evidence="1">Lipid-anchor</topology>
    </subcellularLocation>
</comment>
<dbReference type="InterPro" id="IPR001806">
    <property type="entry name" value="Small_GTPase"/>
</dbReference>
<gene>
    <name evidence="7" type="primary">AVEN_213364_1</name>
    <name evidence="7" type="ORF">TNCT_255991</name>
</gene>
<evidence type="ECO:0000256" key="6">
    <source>
        <dbReference type="ARBA" id="ARBA00023288"/>
    </source>
</evidence>
<keyword evidence="2" id="KW-1003">Cell membrane</keyword>
<keyword evidence="4" id="KW-0342">GTP-binding</keyword>
<dbReference type="InterPro" id="IPR052236">
    <property type="entry name" value="Small_GTPase_RasD"/>
</dbReference>
<reference evidence="7" key="1">
    <citation type="submission" date="2020-07" db="EMBL/GenBank/DDBJ databases">
        <title>Multicomponent nature underlies the extraordinary mechanical properties of spider dragline silk.</title>
        <authorList>
            <person name="Kono N."/>
            <person name="Nakamura H."/>
            <person name="Mori M."/>
            <person name="Yoshida Y."/>
            <person name="Ohtoshi R."/>
            <person name="Malay A.D."/>
            <person name="Moran D.A.P."/>
            <person name="Tomita M."/>
            <person name="Numata K."/>
            <person name="Arakawa K."/>
        </authorList>
    </citation>
    <scope>NUCLEOTIDE SEQUENCE</scope>
</reference>
<keyword evidence="4" id="KW-0547">Nucleotide-binding</keyword>
<dbReference type="GO" id="GO:0007165">
    <property type="term" value="P:signal transduction"/>
    <property type="evidence" value="ECO:0007669"/>
    <property type="project" value="TreeGrafter"/>
</dbReference>
<comment type="caution">
    <text evidence="7">The sequence shown here is derived from an EMBL/GenBank/DDBJ whole genome shotgun (WGS) entry which is preliminary data.</text>
</comment>
<keyword evidence="5" id="KW-0472">Membrane</keyword>
<dbReference type="GO" id="GO:0005886">
    <property type="term" value="C:plasma membrane"/>
    <property type="evidence" value="ECO:0007669"/>
    <property type="project" value="UniProtKB-SubCell"/>
</dbReference>
<dbReference type="GO" id="GO:0031681">
    <property type="term" value="F:G-protein beta-subunit binding"/>
    <property type="evidence" value="ECO:0007669"/>
    <property type="project" value="TreeGrafter"/>
</dbReference>
<proteinExistence type="predicted"/>
<dbReference type="PRINTS" id="PR00449">
    <property type="entry name" value="RASTRNSFRMNG"/>
</dbReference>
<evidence type="ECO:0000256" key="5">
    <source>
        <dbReference type="ARBA" id="ARBA00023136"/>
    </source>
</evidence>
<dbReference type="GO" id="GO:0003924">
    <property type="term" value="F:GTPase activity"/>
    <property type="evidence" value="ECO:0007669"/>
    <property type="project" value="InterPro"/>
</dbReference>
<sequence length="141" mass="15944">MRPNESLPRVIVRDLRNTTPAQEPLESVAELERSHPNLCCELLKAFCSCFCLSTSRERRSSDTYTPSQSSMGSSRENKLVVLGPGGVGKTSLVVQYLEGFFTTTYKPTVEDYYRHTIKMPGKCCSLNIVFITDMHDSMNFY</sequence>